<dbReference type="GO" id="GO:0005524">
    <property type="term" value="F:ATP binding"/>
    <property type="evidence" value="ECO:0007669"/>
    <property type="project" value="UniProtKB-KW"/>
</dbReference>
<dbReference type="PANTHER" id="PTHR30075:SF2">
    <property type="entry name" value="GLYCINE--TRNA LIGASE, CHLOROPLASTIC_MITOCHONDRIAL 2"/>
    <property type="match status" value="1"/>
</dbReference>
<keyword evidence="5 12" id="KW-0436">Ligase</keyword>
<organism evidence="12 13">
    <name type="scientific">candidate division TA06 bacterium ADurb.Bin417</name>
    <dbReference type="NCBI Taxonomy" id="1852828"/>
    <lineage>
        <taxon>Bacteria</taxon>
        <taxon>Bacteria division TA06</taxon>
    </lineage>
</organism>
<dbReference type="GO" id="GO:0004814">
    <property type="term" value="F:arginine-tRNA ligase activity"/>
    <property type="evidence" value="ECO:0007669"/>
    <property type="project" value="InterPro"/>
</dbReference>
<dbReference type="InterPro" id="IPR006194">
    <property type="entry name" value="Gly-tRNA-synth_heterodimer"/>
</dbReference>
<protein>
    <recommendedName>
        <fullName evidence="3">glycine--tRNA ligase</fullName>
        <ecNumber evidence="3">6.1.1.14</ecNumber>
    </recommendedName>
</protein>
<reference evidence="12 13" key="1">
    <citation type="submission" date="2017-02" db="EMBL/GenBank/DDBJ databases">
        <title>Delving into the versatile metabolic prowess of the omnipresent phylum Bacteroidetes.</title>
        <authorList>
            <person name="Nobu M.K."/>
            <person name="Mei R."/>
            <person name="Narihiro T."/>
            <person name="Kuroda K."/>
            <person name="Liu W.-T."/>
        </authorList>
    </citation>
    <scope>NUCLEOTIDE SEQUENCE [LARGE SCALE GENOMIC DNA]</scope>
    <source>
        <strain evidence="12">ADurb.Bin417</strain>
    </source>
</reference>
<comment type="subcellular location">
    <subcellularLocation>
        <location evidence="1">Cytoplasm</location>
    </subcellularLocation>
</comment>
<dbReference type="EC" id="6.1.1.14" evidence="3"/>
<comment type="caution">
    <text evidence="12">The sequence shown here is derived from an EMBL/GenBank/DDBJ whole genome shotgun (WGS) entry which is preliminary data.</text>
</comment>
<dbReference type="InterPro" id="IPR008909">
    <property type="entry name" value="DALR_anticod-bd"/>
</dbReference>
<evidence type="ECO:0000259" key="11">
    <source>
        <dbReference type="Pfam" id="PF05746"/>
    </source>
</evidence>
<proteinExistence type="inferred from homology"/>
<dbReference type="Proteomes" id="UP000485484">
    <property type="component" value="Unassembled WGS sequence"/>
</dbReference>
<dbReference type="EMBL" id="MWAK01000193">
    <property type="protein sequence ID" value="OPZ91207.1"/>
    <property type="molecule type" value="Genomic_DNA"/>
</dbReference>
<dbReference type="GO" id="GO:0004820">
    <property type="term" value="F:glycine-tRNA ligase activity"/>
    <property type="evidence" value="ECO:0007669"/>
    <property type="project" value="UniProtKB-EC"/>
</dbReference>
<gene>
    <name evidence="12" type="primary">glyS</name>
    <name evidence="12" type="ORF">BWY73_01148</name>
</gene>
<dbReference type="GO" id="GO:0006420">
    <property type="term" value="P:arginyl-tRNA aminoacylation"/>
    <property type="evidence" value="ECO:0007669"/>
    <property type="project" value="InterPro"/>
</dbReference>
<dbReference type="GO" id="GO:0006426">
    <property type="term" value="P:glycyl-tRNA aminoacylation"/>
    <property type="evidence" value="ECO:0007669"/>
    <property type="project" value="InterPro"/>
</dbReference>
<dbReference type="InterPro" id="IPR015944">
    <property type="entry name" value="Gly-tRNA-synth_bsu"/>
</dbReference>
<dbReference type="Pfam" id="PF05746">
    <property type="entry name" value="DALR_1"/>
    <property type="match status" value="1"/>
</dbReference>
<evidence type="ECO:0000256" key="3">
    <source>
        <dbReference type="ARBA" id="ARBA00012829"/>
    </source>
</evidence>
<name>A0A1V5MDA2_UNCT6</name>
<feature type="domain" description="DALR anticodon binding" evidence="11">
    <location>
        <begin position="447"/>
        <end position="548"/>
    </location>
</feature>
<evidence type="ECO:0000256" key="4">
    <source>
        <dbReference type="ARBA" id="ARBA00022490"/>
    </source>
</evidence>
<keyword evidence="4" id="KW-0963">Cytoplasm</keyword>
<evidence type="ECO:0000256" key="8">
    <source>
        <dbReference type="ARBA" id="ARBA00022917"/>
    </source>
</evidence>
<dbReference type="Pfam" id="PF02092">
    <property type="entry name" value="tRNA_synt_2f"/>
    <property type="match status" value="1"/>
</dbReference>
<dbReference type="NCBIfam" id="TIGR00211">
    <property type="entry name" value="glyS"/>
    <property type="match status" value="1"/>
</dbReference>
<dbReference type="AlphaFoldDB" id="A0A1V5MDA2"/>
<evidence type="ECO:0000256" key="7">
    <source>
        <dbReference type="ARBA" id="ARBA00022840"/>
    </source>
</evidence>
<keyword evidence="6" id="KW-0547">Nucleotide-binding</keyword>
<dbReference type="PROSITE" id="PS50861">
    <property type="entry name" value="AA_TRNA_LIGASE_II_GLYAB"/>
    <property type="match status" value="1"/>
</dbReference>
<evidence type="ECO:0000313" key="12">
    <source>
        <dbReference type="EMBL" id="OPZ91207.1"/>
    </source>
</evidence>
<evidence type="ECO:0000313" key="13">
    <source>
        <dbReference type="Proteomes" id="UP000485484"/>
    </source>
</evidence>
<dbReference type="GO" id="GO:0005829">
    <property type="term" value="C:cytosol"/>
    <property type="evidence" value="ECO:0007669"/>
    <property type="project" value="TreeGrafter"/>
</dbReference>
<keyword evidence="9" id="KW-0030">Aminoacyl-tRNA synthetase</keyword>
<accession>A0A1V5MDA2</accession>
<sequence>MLSEFLPEFLAALSFPLTMRWGTGEAPAFIRPVTSLLCLLNDQPIPIAFAGIKSAPFTTGHPILKPTRRRIATPAEYFEGLEETGITLDLEERCRVLADRVKKILPDDAVYQPDQLRQLAATVEYPEAGLGGTKIAGIPYPLEIVSQVIQNLKCLPLYNGRGELRPEFVIVVDGRITREIRDGFHWVLESRMEDAGFFWKEDTLLPVEARLKTLEKVVFQESVGTMSDYGRALAELTGKLAGRLGFDPAAAETLAEAGRLAKLDLTTSSVREFPAVAGIMAGRLLELESVPAEVCGLVREHLYPKFPGDRLPKDRPACLLACADKTLHLCGLFLAGIEASGSADPYGLRRLAQGILELAWQSDFRLEWPELLAAAVRAWGRPEGEAARIHAFFEGRLANGLENQGFRPDVAAAALGGEGRSVTSAPKRAAALTALLAETAGTARLTTFSRITNIIGQAREKELEAGQVREADFTEAAERSLFEAWRKVRPEVEARLDSEDYPAALAQLARLDAEINLFFDQVLVMCPDPEVRRNRLGLLAELDATLRRLGNLRRLQF</sequence>
<evidence type="ECO:0000256" key="5">
    <source>
        <dbReference type="ARBA" id="ARBA00022598"/>
    </source>
</evidence>
<comment type="catalytic activity">
    <reaction evidence="10">
        <text>tRNA(Gly) + glycine + ATP = glycyl-tRNA(Gly) + AMP + diphosphate</text>
        <dbReference type="Rhea" id="RHEA:16013"/>
        <dbReference type="Rhea" id="RHEA-COMP:9664"/>
        <dbReference type="Rhea" id="RHEA-COMP:9683"/>
        <dbReference type="ChEBI" id="CHEBI:30616"/>
        <dbReference type="ChEBI" id="CHEBI:33019"/>
        <dbReference type="ChEBI" id="CHEBI:57305"/>
        <dbReference type="ChEBI" id="CHEBI:78442"/>
        <dbReference type="ChEBI" id="CHEBI:78522"/>
        <dbReference type="ChEBI" id="CHEBI:456215"/>
        <dbReference type="EC" id="6.1.1.14"/>
    </reaction>
</comment>
<evidence type="ECO:0000256" key="10">
    <source>
        <dbReference type="ARBA" id="ARBA00047937"/>
    </source>
</evidence>
<evidence type="ECO:0000256" key="6">
    <source>
        <dbReference type="ARBA" id="ARBA00022741"/>
    </source>
</evidence>
<keyword evidence="7" id="KW-0067">ATP-binding</keyword>
<evidence type="ECO:0000256" key="2">
    <source>
        <dbReference type="ARBA" id="ARBA00008226"/>
    </source>
</evidence>
<evidence type="ECO:0000256" key="9">
    <source>
        <dbReference type="ARBA" id="ARBA00023146"/>
    </source>
</evidence>
<dbReference type="PRINTS" id="PR01045">
    <property type="entry name" value="TRNASYNTHGB"/>
</dbReference>
<comment type="similarity">
    <text evidence="2">Belongs to the class-II aminoacyl-tRNA synthetase family.</text>
</comment>
<dbReference type="PANTHER" id="PTHR30075">
    <property type="entry name" value="GLYCYL-TRNA SYNTHETASE"/>
    <property type="match status" value="1"/>
</dbReference>
<evidence type="ECO:0000256" key="1">
    <source>
        <dbReference type="ARBA" id="ARBA00004496"/>
    </source>
</evidence>
<keyword evidence="8" id="KW-0648">Protein biosynthesis</keyword>